<organism evidence="1 2">
    <name type="scientific">Botryotinia calthae</name>
    <dbReference type="NCBI Taxonomy" id="38488"/>
    <lineage>
        <taxon>Eukaryota</taxon>
        <taxon>Fungi</taxon>
        <taxon>Dikarya</taxon>
        <taxon>Ascomycota</taxon>
        <taxon>Pezizomycotina</taxon>
        <taxon>Leotiomycetes</taxon>
        <taxon>Helotiales</taxon>
        <taxon>Sclerotiniaceae</taxon>
        <taxon>Botryotinia</taxon>
    </lineage>
</organism>
<name>A0A4Y8DGZ3_9HELO</name>
<evidence type="ECO:0000313" key="2">
    <source>
        <dbReference type="Proteomes" id="UP000297299"/>
    </source>
</evidence>
<dbReference type="AlphaFoldDB" id="A0A4Y8DGZ3"/>
<dbReference type="OrthoDB" id="3029470at2759"/>
<gene>
    <name evidence="1" type="ORF">BOTCAL_0021g00330</name>
</gene>
<keyword evidence="2" id="KW-1185">Reference proteome</keyword>
<accession>A0A4Y8DGZ3</accession>
<proteinExistence type="predicted"/>
<dbReference type="EMBL" id="PHWZ01000021">
    <property type="protein sequence ID" value="TEY84110.1"/>
    <property type="molecule type" value="Genomic_DNA"/>
</dbReference>
<protein>
    <submittedName>
        <fullName evidence="1">Uncharacterized protein</fullName>
    </submittedName>
</protein>
<dbReference type="STRING" id="38488.A0A4Y8DGZ3"/>
<reference evidence="1 2" key="1">
    <citation type="submission" date="2017-11" db="EMBL/GenBank/DDBJ databases">
        <title>Comparative genomics of Botrytis spp.</title>
        <authorList>
            <person name="Valero-Jimenez C.A."/>
            <person name="Tapia P."/>
            <person name="Veloso J."/>
            <person name="Silva-Moreno E."/>
            <person name="Staats M."/>
            <person name="Valdes J.H."/>
            <person name="Van Kan J.A.L."/>
        </authorList>
    </citation>
    <scope>NUCLEOTIDE SEQUENCE [LARGE SCALE GENOMIC DNA]</scope>
    <source>
        <strain evidence="1 2">MUCL2830</strain>
    </source>
</reference>
<dbReference type="Proteomes" id="UP000297299">
    <property type="component" value="Unassembled WGS sequence"/>
</dbReference>
<evidence type="ECO:0000313" key="1">
    <source>
        <dbReference type="EMBL" id="TEY84110.1"/>
    </source>
</evidence>
<sequence length="482" mass="53103">MDVSQLPNVSSLLVKADNPARADLLRMDHARCAALHNYLLYCAWIAEGRSPVTLHSNNNTFFTAYGAAAEALRPRLDPSVAAFLDASMLPPADAPEPAPFFFWASGISDPGDLFANQTADLFDEPEDSLLCLYFPNIGQGGESGGGLFYHQGLHRAAVFMHMDDYDFALPVEAHPDLWYPLETVLSNWIDLIHLGKITASPREVPALFGSEKIGPWEWRPYSEAQVAICVGAWDRLCDAIEGRVLLLSPTSTTINAVEQEPLLAPAILDAASVPESCFVRAFLTRARRPKFRCIAPGLLLPPADAPGFAAIQPFTSLPRAIQNIPPVCLFTTARGEREADLTGFSNAFFARSEDSPVPSRGSAGVYSESVDRNTYDNAEEGFRLLLPYRLEGDVGDVNTGARKSDGSFVGQGTIAELFQHGYKPFGGDYYRSQRLERLLDHWRKLVDDGVWSVGPEGVEGTIDTFKDADTMHWREYFIPPTW</sequence>
<comment type="caution">
    <text evidence="1">The sequence shown here is derived from an EMBL/GenBank/DDBJ whole genome shotgun (WGS) entry which is preliminary data.</text>
</comment>